<name>A0ABD1ZQA8_9MARC</name>
<sequence length="573" mass="65432">MIVANAMDALTEPAGLGILQSRRSDVLDVSTIAKLASLALPSYAFESICRLTEGTSATEPQDYSKVSTSKADGSAEEESNDLMSRSISTEHAYGNQTTVRQTSHSKEFPAEESELSNHNSKSSVSSLALYRPNSAKHDNCDRSNKESKEDHGLELFLLGDETQKCAEKAKFPMETVGRKEYITKSNELMTSNALTHEENLSHKGIRTRPCGEDVPGFLDKPADSNRSDVTQEGVYFDNRNQHRGQDRFNADDRYYKSSDGCWNFPVERIRPEVDGEYLRFPQGQVIDNFLPIPGDIMITATPRRPLIESYLGQNPGGNVTVFVDRNYFERDQAAIEDIQHQMSRFFEVNDMIIRYGEFFPGWVWHPHTHIEFFVYRRPAANPNNQQQPLRWYLHNRLPNNIHLGPPDEFQAAAMVQNRVQPMHGALGCFIPRTTDIVIRPLTGEVFYVDDDNLMFHDPPKDYMHLDLIYRFSIQKWQSNHVYRKFTVDLFMIETQPANNRAIARSNDREGFWHWIFRGRDLQLFGPPLLDADGQEQVLDKDGIEPIVRRPIPHWGLAQAAVNIPSPADVRPPY</sequence>
<dbReference type="AlphaFoldDB" id="A0ABD1ZQA8"/>
<dbReference type="EMBL" id="JBHFFA010000001">
    <property type="protein sequence ID" value="KAL2653553.1"/>
    <property type="molecule type" value="Genomic_DNA"/>
</dbReference>
<feature type="region of interest" description="Disordered" evidence="1">
    <location>
        <begin position="56"/>
        <end position="125"/>
    </location>
</feature>
<evidence type="ECO:0000313" key="3">
    <source>
        <dbReference type="Proteomes" id="UP001605036"/>
    </source>
</evidence>
<feature type="compositionally biased region" description="Low complexity" evidence="1">
    <location>
        <begin position="116"/>
        <end position="125"/>
    </location>
</feature>
<protein>
    <submittedName>
        <fullName evidence="2">Uncharacterized protein</fullName>
    </submittedName>
</protein>
<reference evidence="2 3" key="1">
    <citation type="submission" date="2024-09" db="EMBL/GenBank/DDBJ databases">
        <title>Chromosome-scale assembly of Riccia fluitans.</title>
        <authorList>
            <person name="Paukszto L."/>
            <person name="Sawicki J."/>
            <person name="Karawczyk K."/>
            <person name="Piernik-Szablinska J."/>
            <person name="Szczecinska M."/>
            <person name="Mazdziarz M."/>
        </authorList>
    </citation>
    <scope>NUCLEOTIDE SEQUENCE [LARGE SCALE GENOMIC DNA]</scope>
    <source>
        <strain evidence="2">Rf_01</strain>
        <tissue evidence="2">Aerial parts of the thallus</tissue>
    </source>
</reference>
<accession>A0ABD1ZQA8</accession>
<comment type="caution">
    <text evidence="2">The sequence shown here is derived from an EMBL/GenBank/DDBJ whole genome shotgun (WGS) entry which is preliminary data.</text>
</comment>
<organism evidence="2 3">
    <name type="scientific">Riccia fluitans</name>
    <dbReference type="NCBI Taxonomy" id="41844"/>
    <lineage>
        <taxon>Eukaryota</taxon>
        <taxon>Viridiplantae</taxon>
        <taxon>Streptophyta</taxon>
        <taxon>Embryophyta</taxon>
        <taxon>Marchantiophyta</taxon>
        <taxon>Marchantiopsida</taxon>
        <taxon>Marchantiidae</taxon>
        <taxon>Marchantiales</taxon>
        <taxon>Ricciaceae</taxon>
        <taxon>Riccia</taxon>
    </lineage>
</organism>
<feature type="compositionally biased region" description="Polar residues" evidence="1">
    <location>
        <begin position="56"/>
        <end position="71"/>
    </location>
</feature>
<evidence type="ECO:0000256" key="1">
    <source>
        <dbReference type="SAM" id="MobiDB-lite"/>
    </source>
</evidence>
<feature type="compositionally biased region" description="Polar residues" evidence="1">
    <location>
        <begin position="81"/>
        <end position="102"/>
    </location>
</feature>
<keyword evidence="3" id="KW-1185">Reference proteome</keyword>
<dbReference type="Proteomes" id="UP001605036">
    <property type="component" value="Unassembled WGS sequence"/>
</dbReference>
<gene>
    <name evidence="2" type="ORF">R1flu_021681</name>
</gene>
<evidence type="ECO:0000313" key="2">
    <source>
        <dbReference type="EMBL" id="KAL2653553.1"/>
    </source>
</evidence>
<proteinExistence type="predicted"/>